<reference evidence="1" key="1">
    <citation type="journal article" date="2020" name="Stud. Mycol.">
        <title>101 Dothideomycetes genomes: a test case for predicting lifestyles and emergence of pathogens.</title>
        <authorList>
            <person name="Haridas S."/>
            <person name="Albert R."/>
            <person name="Binder M."/>
            <person name="Bloem J."/>
            <person name="Labutti K."/>
            <person name="Salamov A."/>
            <person name="Andreopoulos B."/>
            <person name="Baker S."/>
            <person name="Barry K."/>
            <person name="Bills G."/>
            <person name="Bluhm B."/>
            <person name="Cannon C."/>
            <person name="Castanera R."/>
            <person name="Culley D."/>
            <person name="Daum C."/>
            <person name="Ezra D."/>
            <person name="Gonzalez J."/>
            <person name="Henrissat B."/>
            <person name="Kuo A."/>
            <person name="Liang C."/>
            <person name="Lipzen A."/>
            <person name="Lutzoni F."/>
            <person name="Magnuson J."/>
            <person name="Mondo S."/>
            <person name="Nolan M."/>
            <person name="Ohm R."/>
            <person name="Pangilinan J."/>
            <person name="Park H.-J."/>
            <person name="Ramirez L."/>
            <person name="Alfaro M."/>
            <person name="Sun H."/>
            <person name="Tritt A."/>
            <person name="Yoshinaga Y."/>
            <person name="Zwiers L.-H."/>
            <person name="Turgeon B."/>
            <person name="Goodwin S."/>
            <person name="Spatafora J."/>
            <person name="Crous P."/>
            <person name="Grigoriev I."/>
        </authorList>
    </citation>
    <scope>NUCLEOTIDE SEQUENCE</scope>
    <source>
        <strain evidence="1">CBS 113389</strain>
    </source>
</reference>
<dbReference type="PANTHER" id="PTHR43036">
    <property type="entry name" value="OSJNBB0011N17.9 PROTEIN"/>
    <property type="match status" value="1"/>
</dbReference>
<keyword evidence="2" id="KW-1185">Reference proteome</keyword>
<evidence type="ECO:0000313" key="2">
    <source>
        <dbReference type="Proteomes" id="UP000799767"/>
    </source>
</evidence>
<dbReference type="PANTHER" id="PTHR43036:SF2">
    <property type="entry name" value="OS04G0481300 PROTEIN"/>
    <property type="match status" value="1"/>
</dbReference>
<dbReference type="AlphaFoldDB" id="A0A6A6Q2B0"/>
<evidence type="ECO:0008006" key="3">
    <source>
        <dbReference type="Google" id="ProtNLM"/>
    </source>
</evidence>
<proteinExistence type="predicted"/>
<protein>
    <recommendedName>
        <fullName evidence="3">S-adenosyl-L-methionine-dependent methyltransferase</fullName>
    </recommendedName>
</protein>
<sequence>MSTTTTAAAAATSWPITAYKPRHTTWPYTPADFTRSDPSTDDRFYSVPRFVTHIDDAAIASLRNYYDAILPRSGRVLDFCSSWVSHYPERVESAVKAGELRVVGLGMNRAELEANDVLNGGRGVVDLNLKPDVGAALREMEAKDGVDGGGLLDAATNVVSTDYLTQPVEVLRSLRDVMQEGGRVHLVISNRCFPTKAIDRWLKVSEEERLNMVGDFLHFAGWKEIEIVELSSGKVDGDEGNGGAGGAQRSLQNFMSWMGMASRDPLWVVRAVKRGD</sequence>
<dbReference type="Proteomes" id="UP000799767">
    <property type="component" value="Unassembled WGS sequence"/>
</dbReference>
<organism evidence="1 2">
    <name type="scientific">Neohortaea acidophila</name>
    <dbReference type="NCBI Taxonomy" id="245834"/>
    <lineage>
        <taxon>Eukaryota</taxon>
        <taxon>Fungi</taxon>
        <taxon>Dikarya</taxon>
        <taxon>Ascomycota</taxon>
        <taxon>Pezizomycotina</taxon>
        <taxon>Dothideomycetes</taxon>
        <taxon>Dothideomycetidae</taxon>
        <taxon>Mycosphaerellales</taxon>
        <taxon>Teratosphaeriaceae</taxon>
        <taxon>Neohortaea</taxon>
    </lineage>
</organism>
<accession>A0A6A6Q2B0</accession>
<dbReference type="RefSeq" id="XP_033592372.1">
    <property type="nucleotide sequence ID" value="XM_033735967.1"/>
</dbReference>
<evidence type="ECO:0000313" key="1">
    <source>
        <dbReference type="EMBL" id="KAF2485803.1"/>
    </source>
</evidence>
<gene>
    <name evidence="1" type="ORF">BDY17DRAFT_315983</name>
</gene>
<name>A0A6A6Q2B0_9PEZI</name>
<dbReference type="OrthoDB" id="2013972at2759"/>
<dbReference type="GeneID" id="54476969"/>
<dbReference type="EMBL" id="MU001633">
    <property type="protein sequence ID" value="KAF2485803.1"/>
    <property type="molecule type" value="Genomic_DNA"/>
</dbReference>